<dbReference type="Proteomes" id="UP000095287">
    <property type="component" value="Unplaced"/>
</dbReference>
<evidence type="ECO:0000313" key="3">
    <source>
        <dbReference type="WBParaSite" id="L893_g28005.t1"/>
    </source>
</evidence>
<sequence>MRIYVGRNMVVTDRRMVPMRGFRSKPYPKLNVFNTTVRGAHSTSSTLHETTKRLIEKKTNDRLRGVTKVTDVFETATKRKWSYAWKIENSTAEKWSKGRPPELEVPSYTTKNTLKGRLQESFAEDAMVMVYRITLTFGRYFYFGILAVVAFSVFPFTKESKVYLILFRERTRVDKKAAFRNTCYYDYDFPSRNFKYHST</sequence>
<feature type="transmembrane region" description="Helical" evidence="1">
    <location>
        <begin position="137"/>
        <end position="157"/>
    </location>
</feature>
<name>A0A1I7ZME9_9BILA</name>
<evidence type="ECO:0000313" key="2">
    <source>
        <dbReference type="Proteomes" id="UP000095287"/>
    </source>
</evidence>
<keyword evidence="1" id="KW-0472">Membrane</keyword>
<accession>A0A1I7ZME9</accession>
<proteinExistence type="predicted"/>
<dbReference type="AlphaFoldDB" id="A0A1I7ZME9"/>
<keyword evidence="2" id="KW-1185">Reference proteome</keyword>
<protein>
    <submittedName>
        <fullName evidence="3">Transmembrane protein</fullName>
    </submittedName>
</protein>
<organism evidence="2 3">
    <name type="scientific">Steinernema glaseri</name>
    <dbReference type="NCBI Taxonomy" id="37863"/>
    <lineage>
        <taxon>Eukaryota</taxon>
        <taxon>Metazoa</taxon>
        <taxon>Ecdysozoa</taxon>
        <taxon>Nematoda</taxon>
        <taxon>Chromadorea</taxon>
        <taxon>Rhabditida</taxon>
        <taxon>Tylenchina</taxon>
        <taxon>Panagrolaimomorpha</taxon>
        <taxon>Strongyloidoidea</taxon>
        <taxon>Steinernematidae</taxon>
        <taxon>Steinernema</taxon>
    </lineage>
</organism>
<reference evidence="3" key="1">
    <citation type="submission" date="2016-11" db="UniProtKB">
        <authorList>
            <consortium name="WormBaseParasite"/>
        </authorList>
    </citation>
    <scope>IDENTIFICATION</scope>
</reference>
<evidence type="ECO:0000256" key="1">
    <source>
        <dbReference type="SAM" id="Phobius"/>
    </source>
</evidence>
<keyword evidence="1" id="KW-1133">Transmembrane helix</keyword>
<keyword evidence="1" id="KW-0812">Transmembrane</keyword>
<dbReference type="WBParaSite" id="L893_g28005.t1">
    <property type="protein sequence ID" value="L893_g28005.t1"/>
    <property type="gene ID" value="L893_g28005"/>
</dbReference>